<dbReference type="InterPro" id="IPR036259">
    <property type="entry name" value="MFS_trans_sf"/>
</dbReference>
<feature type="domain" description="Major facilitator superfamily (MFS) profile" evidence="7">
    <location>
        <begin position="1"/>
        <end position="383"/>
    </location>
</feature>
<feature type="compositionally biased region" description="Basic and acidic residues" evidence="5">
    <location>
        <begin position="467"/>
        <end position="497"/>
    </location>
</feature>
<reference evidence="8 9" key="2">
    <citation type="submission" date="2018-11" db="EMBL/GenBank/DDBJ databases">
        <authorList>
            <consortium name="Pathogen Informatics"/>
        </authorList>
    </citation>
    <scope>NUCLEOTIDE SEQUENCE [LARGE SCALE GENOMIC DNA]</scope>
    <source>
        <strain evidence="8 9">MHpl1</strain>
    </source>
</reference>
<feature type="transmembrane region" description="Helical" evidence="6">
    <location>
        <begin position="63"/>
        <end position="85"/>
    </location>
</feature>
<keyword evidence="4 6" id="KW-0472">Membrane</keyword>
<dbReference type="Pfam" id="PF00083">
    <property type="entry name" value="Sugar_tr"/>
    <property type="match status" value="1"/>
</dbReference>
<dbReference type="STRING" id="6290.A0A158QMF1"/>
<keyword evidence="9" id="KW-1185">Reference proteome</keyword>
<feature type="transmembrane region" description="Helical" evidence="6">
    <location>
        <begin position="38"/>
        <end position="57"/>
    </location>
</feature>
<dbReference type="PROSITE" id="PS50850">
    <property type="entry name" value="MFS"/>
    <property type="match status" value="1"/>
</dbReference>
<dbReference type="Gene3D" id="1.20.1250.20">
    <property type="entry name" value="MFS general substrate transporter like domains"/>
    <property type="match status" value="1"/>
</dbReference>
<dbReference type="InterPro" id="IPR005829">
    <property type="entry name" value="Sugar_transporter_CS"/>
</dbReference>
<proteinExistence type="predicted"/>
<evidence type="ECO:0000256" key="3">
    <source>
        <dbReference type="ARBA" id="ARBA00022989"/>
    </source>
</evidence>
<evidence type="ECO:0000313" key="10">
    <source>
        <dbReference type="WBParaSite" id="HPLM_0000831601-mRNA-1"/>
    </source>
</evidence>
<evidence type="ECO:0000256" key="2">
    <source>
        <dbReference type="ARBA" id="ARBA00022692"/>
    </source>
</evidence>
<feature type="transmembrane region" description="Helical" evidence="6">
    <location>
        <begin position="266"/>
        <end position="287"/>
    </location>
</feature>
<dbReference type="AlphaFoldDB" id="A0A158QMF1"/>
<feature type="transmembrane region" description="Helical" evidence="6">
    <location>
        <begin position="359"/>
        <end position="379"/>
    </location>
</feature>
<evidence type="ECO:0000256" key="1">
    <source>
        <dbReference type="ARBA" id="ARBA00004141"/>
    </source>
</evidence>
<dbReference type="GO" id="GO:0016020">
    <property type="term" value="C:membrane"/>
    <property type="evidence" value="ECO:0007669"/>
    <property type="project" value="UniProtKB-SubCell"/>
</dbReference>
<feature type="transmembrane region" description="Helical" evidence="6">
    <location>
        <begin position="15"/>
        <end position="31"/>
    </location>
</feature>
<evidence type="ECO:0000313" key="9">
    <source>
        <dbReference type="Proteomes" id="UP000268014"/>
    </source>
</evidence>
<evidence type="ECO:0000259" key="7">
    <source>
        <dbReference type="PROSITE" id="PS50850"/>
    </source>
</evidence>
<dbReference type="SUPFAM" id="SSF103473">
    <property type="entry name" value="MFS general substrate transporter"/>
    <property type="match status" value="1"/>
</dbReference>
<dbReference type="OMA" id="GMATYIT"/>
<dbReference type="PANTHER" id="PTHR24064">
    <property type="entry name" value="SOLUTE CARRIER FAMILY 22 MEMBER"/>
    <property type="match status" value="1"/>
</dbReference>
<feature type="compositionally biased region" description="Basic and acidic residues" evidence="5">
    <location>
        <begin position="420"/>
        <end position="442"/>
    </location>
</feature>
<feature type="compositionally biased region" description="Basic and acidic residues" evidence="5">
    <location>
        <begin position="393"/>
        <end position="411"/>
    </location>
</feature>
<protein>
    <submittedName>
        <fullName evidence="10">MFS domain-containing protein</fullName>
    </submittedName>
</protein>
<evidence type="ECO:0000256" key="6">
    <source>
        <dbReference type="SAM" id="Phobius"/>
    </source>
</evidence>
<dbReference type="InterPro" id="IPR020846">
    <property type="entry name" value="MFS_dom"/>
</dbReference>
<gene>
    <name evidence="8" type="ORF">HPLM_LOCUS8308</name>
</gene>
<comment type="subcellular location">
    <subcellularLocation>
        <location evidence="1">Membrane</location>
        <topology evidence="1">Multi-pass membrane protein</topology>
    </subcellularLocation>
</comment>
<dbReference type="Proteomes" id="UP000268014">
    <property type="component" value="Unassembled WGS sequence"/>
</dbReference>
<dbReference type="InterPro" id="IPR005828">
    <property type="entry name" value="MFS_sugar_transport-like"/>
</dbReference>
<feature type="transmembrane region" description="Helical" evidence="6">
    <location>
        <begin position="206"/>
        <end position="223"/>
    </location>
</feature>
<dbReference type="EMBL" id="UZAF01016832">
    <property type="protein sequence ID" value="VDO34485.1"/>
    <property type="molecule type" value="Genomic_DNA"/>
</dbReference>
<dbReference type="PROSITE" id="PS00216">
    <property type="entry name" value="SUGAR_TRANSPORT_1"/>
    <property type="match status" value="1"/>
</dbReference>
<evidence type="ECO:0000256" key="4">
    <source>
        <dbReference type="ARBA" id="ARBA00023136"/>
    </source>
</evidence>
<feature type="transmembrane region" description="Helical" evidence="6">
    <location>
        <begin position="235"/>
        <end position="259"/>
    </location>
</feature>
<sequence>MLTMLQNFSFSVAESQYMGVLIGNCFVGYIADKFGRRLMLLAALCTGIPFLVLSAVFDSIPAFYAFRFLLGFTIAATMSVGWAFCAEMISPKHRFKLRTFTSWTNGRILMSILTFIGQSSWRVASYLNAAASLSTLAIIAYLPESPMWLRKKGKFERAEAAEQRLEMISGVEREETERDKGGKEKKKPVSMSLMQVFQDNKLRTQFLVLAVMWFCAGLSMYSIDLNGEDMTKNLWSGQFSAAALASIIRVIVGFADAWFPWLGRRLVYILAMGICIISSGALLYELANNMKGSTLYFVTYLVAYNSISVSWEPNYLGAAELMPTEVRAKTTALLNIISRVSNVIAARVVGSFKGVWDEAILIAVLASNLFSFVVTVTLLKETKNIQLESIGQKGDEKVSKDKSKRPSEDTSKASAVSKEGPSESREESIRDVPAEESKELSDATRLLSEEGQMFNQLTPVQPTLSKLFEKKSKEADTSKRASASDRESLREKRGQDK</sequence>
<name>A0A158QMF1_HAEPC</name>
<dbReference type="GO" id="GO:0022857">
    <property type="term" value="F:transmembrane transporter activity"/>
    <property type="evidence" value="ECO:0007669"/>
    <property type="project" value="InterPro"/>
</dbReference>
<reference evidence="10" key="1">
    <citation type="submission" date="2016-04" db="UniProtKB">
        <authorList>
            <consortium name="WormBaseParasite"/>
        </authorList>
    </citation>
    <scope>IDENTIFICATION</scope>
</reference>
<feature type="compositionally biased region" description="Polar residues" evidence="5">
    <location>
        <begin position="453"/>
        <end position="464"/>
    </location>
</feature>
<keyword evidence="2 6" id="KW-0812">Transmembrane</keyword>
<evidence type="ECO:0000313" key="8">
    <source>
        <dbReference type="EMBL" id="VDO34485.1"/>
    </source>
</evidence>
<dbReference type="OrthoDB" id="5804960at2759"/>
<keyword evidence="3 6" id="KW-1133">Transmembrane helix</keyword>
<feature type="region of interest" description="Disordered" evidence="5">
    <location>
        <begin position="391"/>
        <end position="497"/>
    </location>
</feature>
<organism evidence="10">
    <name type="scientific">Haemonchus placei</name>
    <name type="common">Barber's pole worm</name>
    <dbReference type="NCBI Taxonomy" id="6290"/>
    <lineage>
        <taxon>Eukaryota</taxon>
        <taxon>Metazoa</taxon>
        <taxon>Ecdysozoa</taxon>
        <taxon>Nematoda</taxon>
        <taxon>Chromadorea</taxon>
        <taxon>Rhabditida</taxon>
        <taxon>Rhabditina</taxon>
        <taxon>Rhabditomorpha</taxon>
        <taxon>Strongyloidea</taxon>
        <taxon>Trichostrongylidae</taxon>
        <taxon>Haemonchus</taxon>
    </lineage>
</organism>
<dbReference type="WBParaSite" id="HPLM_0000831601-mRNA-1">
    <property type="protein sequence ID" value="HPLM_0000831601-mRNA-1"/>
    <property type="gene ID" value="HPLM_0000831601"/>
</dbReference>
<evidence type="ECO:0000256" key="5">
    <source>
        <dbReference type="SAM" id="MobiDB-lite"/>
    </source>
</evidence>
<accession>A0A158QMF1</accession>